<name>A0A6H0KJZ5_9BACE</name>
<protein>
    <submittedName>
        <fullName evidence="1">DUF4838 domain-containing protein</fullName>
    </submittedName>
</protein>
<evidence type="ECO:0000313" key="1">
    <source>
        <dbReference type="EMBL" id="QIU93722.1"/>
    </source>
</evidence>
<keyword evidence="2" id="KW-1185">Reference proteome</keyword>
<dbReference type="Proteomes" id="UP000501780">
    <property type="component" value="Chromosome"/>
</dbReference>
<dbReference type="InterPro" id="IPR032287">
    <property type="entry name" value="DUF4838"/>
</dbReference>
<dbReference type="EMBL" id="CP050831">
    <property type="protein sequence ID" value="QIU93722.1"/>
    <property type="molecule type" value="Genomic_DNA"/>
</dbReference>
<proteinExistence type="predicted"/>
<accession>A0A6H0KJZ5</accession>
<reference evidence="1 2" key="1">
    <citation type="submission" date="2020-03" db="EMBL/GenBank/DDBJ databases">
        <title>Genomic analysis of Bacteroides faecium CBA7301.</title>
        <authorList>
            <person name="Kim J."/>
            <person name="Roh S.W."/>
        </authorList>
    </citation>
    <scope>NUCLEOTIDE SEQUENCE [LARGE SCALE GENOMIC DNA]</scope>
    <source>
        <strain evidence="1 2">CBA7301</strain>
    </source>
</reference>
<dbReference type="PANTHER" id="PTHR47406">
    <property type="entry name" value="COAGULATION FACTOR 5/8 TYPE, C-TERMINAL"/>
    <property type="match status" value="1"/>
</dbReference>
<dbReference type="PANTHER" id="PTHR47406:SF2">
    <property type="entry name" value="ALPHA GLUCURONIDASE N-TERMINAL DOMAIN-CONTAINING PROTEIN"/>
    <property type="match status" value="1"/>
</dbReference>
<evidence type="ECO:0000313" key="2">
    <source>
        <dbReference type="Proteomes" id="UP000501780"/>
    </source>
</evidence>
<organism evidence="1 2">
    <name type="scientific">Bacteroides faecium</name>
    <dbReference type="NCBI Taxonomy" id="2715212"/>
    <lineage>
        <taxon>Bacteria</taxon>
        <taxon>Pseudomonadati</taxon>
        <taxon>Bacteroidota</taxon>
        <taxon>Bacteroidia</taxon>
        <taxon>Bacteroidales</taxon>
        <taxon>Bacteroidaceae</taxon>
        <taxon>Bacteroides</taxon>
    </lineage>
</organism>
<dbReference type="AlphaFoldDB" id="A0A6H0KJZ5"/>
<sequence length="717" mass="81687">MHKSISHSDKLCPLLAGMICICCLLSGCRMQARTEMFPSKEGYLITIGEDPTDRDTRWAKYLYEHLKKRANDDEMIAFGVSEKEMWHIIIQIDPTVQEGFRISRKGSDIRLTASDDRQMLWLQYQLIKKISKEDPRIDGSDLPPALVNLTDTCGTFAFDYQSIYSPAGLNPDYTGVMGLNNFDDSWGIWGHNLRKVLGDNVDKVYATIHGKTDDSQLCFSSPEMYRQIEEYIVNNFGEKGNSRFVIAPDDNPYACTCASCTAMGNTEKNATPAVTELILRLAQRFPKHTFFTTSYLSTQQATEKPLPANAGVMVSAIDFPLRRIDGKDAQEKKFAQQLENWKKVTKNIYIWDYINNFDDYLTPFPILKIAQQRLRFFKQNGASGIFFNGSGYNYSSFDEMRTFVLSALLINPEQSVDDLVKSYFNQEYPVSKKWLYDYYIGLENSTQSGKKLGLYAGIQESENSFLNPEKFTEFYDEMGDFVSDAKGQERKKLHGLQTALSFTRLEMGRDHSYDVYGYAKRNGKEIQANPQARKWITQLKEHKAFAGMDCYNESSNEIDYYIKEWEQYILASDIKKNSFLGIAPSSTPKMNKNSLKRLTDGTHGLPDNYHFGWIIFPQEECTIDLPVKEVNESGTVYISFLNLPRHRIYAPQQIEVSRDGASYKKINLNAEDSVEKGEMVKAIVPIDLNGTELLSIKIIGTKKPGAQIGVDEIAFIP</sequence>
<dbReference type="PROSITE" id="PS51257">
    <property type="entry name" value="PROKAR_LIPOPROTEIN"/>
    <property type="match status" value="1"/>
</dbReference>
<dbReference type="Pfam" id="PF16126">
    <property type="entry name" value="DUF4838"/>
    <property type="match status" value="1"/>
</dbReference>
<gene>
    <name evidence="1" type="ORF">BacF7301_05970</name>
</gene>
<dbReference type="RefSeq" id="WP_167961115.1">
    <property type="nucleotide sequence ID" value="NZ_CP050831.1"/>
</dbReference>
<dbReference type="KEGG" id="bfc:BacF7301_05970"/>